<organism evidence="2 3">
    <name type="scientific">Trichocladium antarcticum</name>
    <dbReference type="NCBI Taxonomy" id="1450529"/>
    <lineage>
        <taxon>Eukaryota</taxon>
        <taxon>Fungi</taxon>
        <taxon>Dikarya</taxon>
        <taxon>Ascomycota</taxon>
        <taxon>Pezizomycotina</taxon>
        <taxon>Sordariomycetes</taxon>
        <taxon>Sordariomycetidae</taxon>
        <taxon>Sordariales</taxon>
        <taxon>Chaetomiaceae</taxon>
        <taxon>Trichocladium</taxon>
    </lineage>
</organism>
<gene>
    <name evidence="2" type="ORF">BT67DRAFT_129318</name>
</gene>
<sequence length="257" mass="26917">MPSCIRRPPTADRNPRTTSKKATARLPKSDACLAHSIPKLQHPFPSLYFSSPFSRLCRWQETASARPFCAVVDSESNLCHPAKPPHSLPSASSSSRPSSFTSSAAADPTPDLIPALLGPPLRGVVAATFPRFDVASPFSSAAATAAAAATSLFRGLPLFLGTSPPTTAVFVVAVSSAASLAASASRARASVSFFGGRPPSVSEAILVCRACGVVEVGVVWCVELTRRAQSDAPVEMDGREPCDVVCWGEFQLSDCLD</sequence>
<dbReference type="EMBL" id="MU853402">
    <property type="protein sequence ID" value="KAK4138032.1"/>
    <property type="molecule type" value="Genomic_DNA"/>
</dbReference>
<evidence type="ECO:0000313" key="3">
    <source>
        <dbReference type="Proteomes" id="UP001304895"/>
    </source>
</evidence>
<reference evidence="2" key="1">
    <citation type="journal article" date="2023" name="Mol. Phylogenet. Evol.">
        <title>Genome-scale phylogeny and comparative genomics of the fungal order Sordariales.</title>
        <authorList>
            <person name="Hensen N."/>
            <person name="Bonometti L."/>
            <person name="Westerberg I."/>
            <person name="Brannstrom I.O."/>
            <person name="Guillou S."/>
            <person name="Cros-Aarteil S."/>
            <person name="Calhoun S."/>
            <person name="Haridas S."/>
            <person name="Kuo A."/>
            <person name="Mondo S."/>
            <person name="Pangilinan J."/>
            <person name="Riley R."/>
            <person name="LaButti K."/>
            <person name="Andreopoulos B."/>
            <person name="Lipzen A."/>
            <person name="Chen C."/>
            <person name="Yan M."/>
            <person name="Daum C."/>
            <person name="Ng V."/>
            <person name="Clum A."/>
            <person name="Steindorff A."/>
            <person name="Ohm R.A."/>
            <person name="Martin F."/>
            <person name="Silar P."/>
            <person name="Natvig D.O."/>
            <person name="Lalanne C."/>
            <person name="Gautier V."/>
            <person name="Ament-Velasquez S.L."/>
            <person name="Kruys A."/>
            <person name="Hutchinson M.I."/>
            <person name="Powell A.J."/>
            <person name="Barry K."/>
            <person name="Miller A.N."/>
            <person name="Grigoriev I.V."/>
            <person name="Debuchy R."/>
            <person name="Gladieux P."/>
            <person name="Hiltunen Thoren M."/>
            <person name="Johannesson H."/>
        </authorList>
    </citation>
    <scope>NUCLEOTIDE SEQUENCE</scope>
    <source>
        <strain evidence="2">CBS 123565</strain>
    </source>
</reference>
<dbReference type="Proteomes" id="UP001304895">
    <property type="component" value="Unassembled WGS sequence"/>
</dbReference>
<proteinExistence type="predicted"/>
<feature type="compositionally biased region" description="Low complexity" evidence="1">
    <location>
        <begin position="88"/>
        <end position="106"/>
    </location>
</feature>
<accession>A0AAN6URT6</accession>
<protein>
    <submittedName>
        <fullName evidence="2">Uncharacterized protein</fullName>
    </submittedName>
</protein>
<reference evidence="2" key="2">
    <citation type="submission" date="2023-05" db="EMBL/GenBank/DDBJ databases">
        <authorList>
            <consortium name="Lawrence Berkeley National Laboratory"/>
            <person name="Steindorff A."/>
            <person name="Hensen N."/>
            <person name="Bonometti L."/>
            <person name="Westerberg I."/>
            <person name="Brannstrom I.O."/>
            <person name="Guillou S."/>
            <person name="Cros-Aarteil S."/>
            <person name="Calhoun S."/>
            <person name="Haridas S."/>
            <person name="Kuo A."/>
            <person name="Mondo S."/>
            <person name="Pangilinan J."/>
            <person name="Riley R."/>
            <person name="Labutti K."/>
            <person name="Andreopoulos B."/>
            <person name="Lipzen A."/>
            <person name="Chen C."/>
            <person name="Yanf M."/>
            <person name="Daum C."/>
            <person name="Ng V."/>
            <person name="Clum A."/>
            <person name="Ohm R."/>
            <person name="Martin F."/>
            <person name="Silar P."/>
            <person name="Natvig D."/>
            <person name="Lalanne C."/>
            <person name="Gautier V."/>
            <person name="Ament-Velasquez S.L."/>
            <person name="Kruys A."/>
            <person name="Hutchinson M.I."/>
            <person name="Powell A.J."/>
            <person name="Barry K."/>
            <person name="Miller A.N."/>
            <person name="Grigoriev I.V."/>
            <person name="Debuchy R."/>
            <person name="Gladieux P."/>
            <person name="Thoren M.H."/>
            <person name="Johannesson H."/>
        </authorList>
    </citation>
    <scope>NUCLEOTIDE SEQUENCE</scope>
    <source>
        <strain evidence="2">CBS 123565</strain>
    </source>
</reference>
<evidence type="ECO:0000313" key="2">
    <source>
        <dbReference type="EMBL" id="KAK4138032.1"/>
    </source>
</evidence>
<name>A0AAN6URT6_9PEZI</name>
<keyword evidence="3" id="KW-1185">Reference proteome</keyword>
<feature type="region of interest" description="Disordered" evidence="1">
    <location>
        <begin position="81"/>
        <end position="106"/>
    </location>
</feature>
<evidence type="ECO:0000256" key="1">
    <source>
        <dbReference type="SAM" id="MobiDB-lite"/>
    </source>
</evidence>
<feature type="region of interest" description="Disordered" evidence="1">
    <location>
        <begin position="1"/>
        <end position="27"/>
    </location>
</feature>
<comment type="caution">
    <text evidence="2">The sequence shown here is derived from an EMBL/GenBank/DDBJ whole genome shotgun (WGS) entry which is preliminary data.</text>
</comment>
<dbReference type="AlphaFoldDB" id="A0AAN6URT6"/>